<sequence length="274" mass="30456">MLKSIGIVGGGQMAEALIKGFLEKDLFSAKDIIVAEPLKERRQYLEEYYHIHTTPHNRTVLEKEGIILLAVKPQVMEAVLKEINPFIETNRHLLITIAAGLRLEFYEKRLPPGTRLVRVMPNTCALVQSSISAICKGSYATEEDVRLVEEIFRAIGEVLRVEEYYMDAVTALSGSGPAYVALFVEALIDGGVRCGLPRMIAEKLALATIEGTLKLMKISQKNPYEVKAMVTSPAGTTITAMEWLYKEGFPGIIIEALRKAWERSKELSSELSGK</sequence>
<dbReference type="UniPathway" id="UPA00098">
    <property type="reaction ID" value="UER00361"/>
</dbReference>
<dbReference type="GO" id="GO:0004735">
    <property type="term" value="F:pyrroline-5-carboxylate reductase activity"/>
    <property type="evidence" value="ECO:0007669"/>
    <property type="project" value="UniProtKB-UniRule"/>
</dbReference>
<dbReference type="PANTHER" id="PTHR11645:SF0">
    <property type="entry name" value="PYRROLINE-5-CARBOXYLATE REDUCTASE 3"/>
    <property type="match status" value="1"/>
</dbReference>
<dbReference type="EC" id="1.5.1.2" evidence="8 9"/>
<keyword evidence="3 8" id="KW-0963">Cytoplasm</keyword>
<evidence type="ECO:0000256" key="9">
    <source>
        <dbReference type="NCBIfam" id="TIGR00112"/>
    </source>
</evidence>
<evidence type="ECO:0000256" key="10">
    <source>
        <dbReference type="PIRSR" id="PIRSR000193-1"/>
    </source>
</evidence>
<comment type="catalytic activity">
    <reaction evidence="8">
        <text>L-proline + NAD(+) = (S)-1-pyrroline-5-carboxylate + NADH + 2 H(+)</text>
        <dbReference type="Rhea" id="RHEA:14105"/>
        <dbReference type="ChEBI" id="CHEBI:15378"/>
        <dbReference type="ChEBI" id="CHEBI:17388"/>
        <dbReference type="ChEBI" id="CHEBI:57540"/>
        <dbReference type="ChEBI" id="CHEBI:57945"/>
        <dbReference type="ChEBI" id="CHEBI:60039"/>
        <dbReference type="EC" id="1.5.1.2"/>
    </reaction>
</comment>
<evidence type="ECO:0000313" key="13">
    <source>
        <dbReference type="EMBL" id="HGV54941.1"/>
    </source>
</evidence>
<organism evidence="13">
    <name type="scientific">Caldimicrobium thiodismutans</name>
    <dbReference type="NCBI Taxonomy" id="1653476"/>
    <lineage>
        <taxon>Bacteria</taxon>
        <taxon>Pseudomonadati</taxon>
        <taxon>Thermodesulfobacteriota</taxon>
        <taxon>Thermodesulfobacteria</taxon>
        <taxon>Thermodesulfobacteriales</taxon>
        <taxon>Thermodesulfobacteriaceae</taxon>
        <taxon>Caldimicrobium</taxon>
    </lineage>
</organism>
<dbReference type="HAMAP" id="MF_01925">
    <property type="entry name" value="P5C_reductase"/>
    <property type="match status" value="1"/>
</dbReference>
<feature type="binding site" evidence="10">
    <location>
        <position position="57"/>
    </location>
    <ligand>
        <name>NADPH</name>
        <dbReference type="ChEBI" id="CHEBI:57783"/>
    </ligand>
</feature>
<keyword evidence="4 8" id="KW-0028">Amino-acid biosynthesis</keyword>
<dbReference type="Pfam" id="PF14748">
    <property type="entry name" value="P5CR_dimer"/>
    <property type="match status" value="1"/>
</dbReference>
<dbReference type="SUPFAM" id="SSF51735">
    <property type="entry name" value="NAD(P)-binding Rossmann-fold domains"/>
    <property type="match status" value="1"/>
</dbReference>
<comment type="similarity">
    <text evidence="2 8">Belongs to the pyrroline-5-carboxylate reductase family.</text>
</comment>
<dbReference type="InterPro" id="IPR029036">
    <property type="entry name" value="P5CR_dimer"/>
</dbReference>
<dbReference type="InterPro" id="IPR028939">
    <property type="entry name" value="P5C_Rdtase_cat_N"/>
</dbReference>
<dbReference type="NCBIfam" id="TIGR00112">
    <property type="entry name" value="proC"/>
    <property type="match status" value="1"/>
</dbReference>
<evidence type="ECO:0000259" key="12">
    <source>
        <dbReference type="Pfam" id="PF14748"/>
    </source>
</evidence>
<feature type="domain" description="Pyrroline-5-carboxylate reductase catalytic N-terminal" evidence="11">
    <location>
        <begin position="5"/>
        <end position="100"/>
    </location>
</feature>
<evidence type="ECO:0000259" key="11">
    <source>
        <dbReference type="Pfam" id="PF03807"/>
    </source>
</evidence>
<evidence type="ECO:0000256" key="3">
    <source>
        <dbReference type="ARBA" id="ARBA00022490"/>
    </source>
</evidence>
<dbReference type="SUPFAM" id="SSF48179">
    <property type="entry name" value="6-phosphogluconate dehydrogenase C-terminal domain-like"/>
    <property type="match status" value="1"/>
</dbReference>
<evidence type="ECO:0000256" key="5">
    <source>
        <dbReference type="ARBA" id="ARBA00022650"/>
    </source>
</evidence>
<evidence type="ECO:0000256" key="7">
    <source>
        <dbReference type="ARBA" id="ARBA00023002"/>
    </source>
</evidence>
<dbReference type="EMBL" id="DSZU01000040">
    <property type="protein sequence ID" value="HGV54941.1"/>
    <property type="molecule type" value="Genomic_DNA"/>
</dbReference>
<evidence type="ECO:0000256" key="6">
    <source>
        <dbReference type="ARBA" id="ARBA00022857"/>
    </source>
</evidence>
<dbReference type="GO" id="GO:0055129">
    <property type="term" value="P:L-proline biosynthetic process"/>
    <property type="evidence" value="ECO:0007669"/>
    <property type="project" value="UniProtKB-UniRule"/>
</dbReference>
<dbReference type="Gene3D" id="1.10.3730.10">
    <property type="entry name" value="ProC C-terminal domain-like"/>
    <property type="match status" value="1"/>
</dbReference>
<dbReference type="InterPro" id="IPR008927">
    <property type="entry name" value="6-PGluconate_DH-like_C_sf"/>
</dbReference>
<comment type="function">
    <text evidence="8">Catalyzes the reduction of 1-pyrroline-5-carboxylate (PCA) to L-proline.</text>
</comment>
<dbReference type="InterPro" id="IPR000304">
    <property type="entry name" value="Pyrroline-COOH_reductase"/>
</dbReference>
<dbReference type="AlphaFoldDB" id="A0A832GMW0"/>
<evidence type="ECO:0000256" key="4">
    <source>
        <dbReference type="ARBA" id="ARBA00022605"/>
    </source>
</evidence>
<protein>
    <recommendedName>
        <fullName evidence="8 9">Pyrroline-5-carboxylate reductase</fullName>
        <shortName evidence="8">P5C reductase</shortName>
        <shortName evidence="8">P5CR</shortName>
        <ecNumber evidence="8 9">1.5.1.2</ecNumber>
    </recommendedName>
    <alternativeName>
        <fullName evidence="8">PCA reductase</fullName>
    </alternativeName>
</protein>
<feature type="binding site" evidence="10">
    <location>
        <begin position="70"/>
        <end position="73"/>
    </location>
    <ligand>
        <name>NADP(+)</name>
        <dbReference type="ChEBI" id="CHEBI:58349"/>
    </ligand>
</feature>
<name>A0A832GMW0_9BACT</name>
<comment type="caution">
    <text evidence="13">The sequence shown here is derived from an EMBL/GenBank/DDBJ whole genome shotgun (WGS) entry which is preliminary data.</text>
</comment>
<proteinExistence type="inferred from homology"/>
<dbReference type="Gene3D" id="3.40.50.720">
    <property type="entry name" value="NAD(P)-binding Rossmann-like Domain"/>
    <property type="match status" value="1"/>
</dbReference>
<reference evidence="13" key="1">
    <citation type="journal article" date="2020" name="mSystems">
        <title>Genome- and Community-Level Interaction Insights into Carbon Utilization and Element Cycling Functions of Hydrothermarchaeota in Hydrothermal Sediment.</title>
        <authorList>
            <person name="Zhou Z."/>
            <person name="Liu Y."/>
            <person name="Xu W."/>
            <person name="Pan J."/>
            <person name="Luo Z.H."/>
            <person name="Li M."/>
        </authorList>
    </citation>
    <scope>NUCLEOTIDE SEQUENCE [LARGE SCALE GENOMIC DNA]</scope>
    <source>
        <strain evidence="13">SpSt-605</strain>
    </source>
</reference>
<evidence type="ECO:0000256" key="2">
    <source>
        <dbReference type="ARBA" id="ARBA00005525"/>
    </source>
</evidence>
<evidence type="ECO:0000256" key="8">
    <source>
        <dbReference type="HAMAP-Rule" id="MF_01925"/>
    </source>
</evidence>
<keyword evidence="7 8" id="KW-0560">Oxidoreductase</keyword>
<gene>
    <name evidence="8 13" type="primary">proC</name>
    <name evidence="13" type="ORF">ENT73_02470</name>
</gene>
<dbReference type="Pfam" id="PF03807">
    <property type="entry name" value="F420_oxidored"/>
    <property type="match status" value="1"/>
</dbReference>
<comment type="subcellular location">
    <subcellularLocation>
        <location evidence="1 8">Cytoplasm</location>
    </subcellularLocation>
</comment>
<feature type="domain" description="Pyrroline-5-carboxylate reductase dimerisation" evidence="12">
    <location>
        <begin position="163"/>
        <end position="267"/>
    </location>
</feature>
<keyword evidence="6 8" id="KW-0521">NADP</keyword>
<keyword evidence="5 8" id="KW-0641">Proline biosynthesis</keyword>
<dbReference type="PANTHER" id="PTHR11645">
    <property type="entry name" value="PYRROLINE-5-CARBOXYLATE REDUCTASE"/>
    <property type="match status" value="1"/>
</dbReference>
<dbReference type="FunFam" id="1.10.3730.10:FF:000001">
    <property type="entry name" value="Pyrroline-5-carboxylate reductase"/>
    <property type="match status" value="1"/>
</dbReference>
<accession>A0A832GMW0</accession>
<comment type="catalytic activity">
    <reaction evidence="8">
        <text>L-proline + NADP(+) = (S)-1-pyrroline-5-carboxylate + NADPH + 2 H(+)</text>
        <dbReference type="Rhea" id="RHEA:14109"/>
        <dbReference type="ChEBI" id="CHEBI:15378"/>
        <dbReference type="ChEBI" id="CHEBI:17388"/>
        <dbReference type="ChEBI" id="CHEBI:57783"/>
        <dbReference type="ChEBI" id="CHEBI:58349"/>
        <dbReference type="ChEBI" id="CHEBI:60039"/>
        <dbReference type="EC" id="1.5.1.2"/>
    </reaction>
</comment>
<dbReference type="GO" id="GO:0005737">
    <property type="term" value="C:cytoplasm"/>
    <property type="evidence" value="ECO:0007669"/>
    <property type="project" value="UniProtKB-SubCell"/>
</dbReference>
<dbReference type="FunFam" id="3.40.50.720:FF:000190">
    <property type="entry name" value="Pyrroline-5-carboxylate reductase"/>
    <property type="match status" value="1"/>
</dbReference>
<dbReference type="InterPro" id="IPR036291">
    <property type="entry name" value="NAD(P)-bd_dom_sf"/>
</dbReference>
<evidence type="ECO:0000256" key="1">
    <source>
        <dbReference type="ARBA" id="ARBA00004496"/>
    </source>
</evidence>
<comment type="pathway">
    <text evidence="8">Amino-acid biosynthesis; L-proline biosynthesis; L-proline from L-glutamate 5-semialdehyde: step 1/1.</text>
</comment>
<dbReference type="PIRSF" id="PIRSF000193">
    <property type="entry name" value="Pyrrol-5-carb_rd"/>
    <property type="match status" value="1"/>
</dbReference>